<feature type="chain" id="PRO_5002296612" description="Lipoprotein" evidence="1">
    <location>
        <begin position="23"/>
        <end position="173"/>
    </location>
</feature>
<dbReference type="HOGENOM" id="CLU_133237_0_0_9"/>
<name>A0A0D5NJW3_9BACL</name>
<evidence type="ECO:0008006" key="4">
    <source>
        <dbReference type="Google" id="ProtNLM"/>
    </source>
</evidence>
<gene>
    <name evidence="2" type="ORF">VN24_15015</name>
</gene>
<accession>A0A0D5NJW3</accession>
<dbReference type="PROSITE" id="PS51257">
    <property type="entry name" value="PROKAR_LIPOPROTEIN"/>
    <property type="match status" value="1"/>
</dbReference>
<reference evidence="2 3" key="1">
    <citation type="journal article" date="2015" name="J. Biotechnol.">
        <title>Complete genome sequence of Paenibacillus beijingensis 7188(T) (=DSM 24997(T)), a novel rhizobacterium from jujube garden soil.</title>
        <authorList>
            <person name="Kwak Y."/>
            <person name="Shin J.H."/>
        </authorList>
    </citation>
    <scope>NUCLEOTIDE SEQUENCE [LARGE SCALE GENOMIC DNA]</scope>
    <source>
        <strain evidence="2 3">DSM 24997</strain>
    </source>
</reference>
<keyword evidence="3" id="KW-1185">Reference proteome</keyword>
<dbReference type="RefSeq" id="WP_045671057.1">
    <property type="nucleotide sequence ID" value="NZ_CP011058.1"/>
</dbReference>
<evidence type="ECO:0000313" key="2">
    <source>
        <dbReference type="EMBL" id="AJY75629.1"/>
    </source>
</evidence>
<dbReference type="Proteomes" id="UP000032633">
    <property type="component" value="Chromosome"/>
</dbReference>
<keyword evidence="1" id="KW-0732">Signal</keyword>
<sequence>MKRYFVLLALIIVWLLTGCRTADGTGQQQSASMPETMPEDFAFSVQFGYGSRNEINTFNHTVTKDLIVNGTASAPLTFTPDEIAQIYADMRKMNIVGEKVLKPEKVNCSVTPHSEDKWKVRINGQITYLHWSGEYCNVTEDARQLERLRDDIFALVKNKAAYKELPEPVGGYA</sequence>
<feature type="signal peptide" evidence="1">
    <location>
        <begin position="1"/>
        <end position="22"/>
    </location>
</feature>
<evidence type="ECO:0000256" key="1">
    <source>
        <dbReference type="SAM" id="SignalP"/>
    </source>
</evidence>
<evidence type="ECO:0000313" key="3">
    <source>
        <dbReference type="Proteomes" id="UP000032633"/>
    </source>
</evidence>
<reference evidence="3" key="2">
    <citation type="submission" date="2015-03" db="EMBL/GenBank/DDBJ databases">
        <title>Genome sequence of Paenibacillus beijingensis strain DSM 24997T.</title>
        <authorList>
            <person name="Kwak Y."/>
            <person name="Shin J.-H."/>
        </authorList>
    </citation>
    <scope>NUCLEOTIDE SEQUENCE [LARGE SCALE GENOMIC DNA]</scope>
    <source>
        <strain evidence="3">DSM 24997</strain>
    </source>
</reference>
<proteinExistence type="predicted"/>
<dbReference type="PATRIC" id="fig|1126833.4.peg.3289"/>
<dbReference type="OrthoDB" id="1954789at2"/>
<dbReference type="KEGG" id="pbj:VN24_15015"/>
<protein>
    <recommendedName>
        <fullName evidence="4">Lipoprotein</fullName>
    </recommendedName>
</protein>
<dbReference type="AlphaFoldDB" id="A0A0D5NJW3"/>
<organism evidence="2 3">
    <name type="scientific">Paenibacillus beijingensis</name>
    <dbReference type="NCBI Taxonomy" id="1126833"/>
    <lineage>
        <taxon>Bacteria</taxon>
        <taxon>Bacillati</taxon>
        <taxon>Bacillota</taxon>
        <taxon>Bacilli</taxon>
        <taxon>Bacillales</taxon>
        <taxon>Paenibacillaceae</taxon>
        <taxon>Paenibacillus</taxon>
    </lineage>
</organism>
<dbReference type="EMBL" id="CP011058">
    <property type="protein sequence ID" value="AJY75629.1"/>
    <property type="molecule type" value="Genomic_DNA"/>
</dbReference>